<reference evidence="1 2" key="1">
    <citation type="submission" date="2015-10" db="EMBL/GenBank/DDBJ databases">
        <title>Genome sequencing of Penicillium freii.</title>
        <authorList>
            <person name="Nguyen H.D."/>
            <person name="Visagie C.M."/>
            <person name="Seifert K.A."/>
        </authorList>
    </citation>
    <scope>NUCLEOTIDE SEQUENCE [LARGE SCALE GENOMIC DNA]</scope>
    <source>
        <strain evidence="1 2">DAOM 242723</strain>
    </source>
</reference>
<proteinExistence type="predicted"/>
<accession>A0A124GPQ9</accession>
<organism evidence="1 2">
    <name type="scientific">Penicillium freii</name>
    <dbReference type="NCBI Taxonomy" id="48697"/>
    <lineage>
        <taxon>Eukaryota</taxon>
        <taxon>Fungi</taxon>
        <taxon>Dikarya</taxon>
        <taxon>Ascomycota</taxon>
        <taxon>Pezizomycotina</taxon>
        <taxon>Eurotiomycetes</taxon>
        <taxon>Eurotiomycetidae</taxon>
        <taxon>Eurotiales</taxon>
        <taxon>Aspergillaceae</taxon>
        <taxon>Penicillium</taxon>
    </lineage>
</organism>
<dbReference type="Proteomes" id="UP000055045">
    <property type="component" value="Unassembled WGS sequence"/>
</dbReference>
<protein>
    <submittedName>
        <fullName evidence="1">Uncharacterized protein</fullName>
    </submittedName>
</protein>
<evidence type="ECO:0000313" key="1">
    <source>
        <dbReference type="EMBL" id="KUM55747.1"/>
    </source>
</evidence>
<sequence length="91" mass="10460">MQYFSTFGLAQIGDLVKNGYKCTYVSTGAHQQPVVLLVGLARLLSFQFYSVIKKRQEVSTKTEGERSRVPGIIWYICIWMNQVTKGIQYNY</sequence>
<keyword evidence="2" id="KW-1185">Reference proteome</keyword>
<comment type="caution">
    <text evidence="1">The sequence shown here is derived from an EMBL/GenBank/DDBJ whole genome shotgun (WGS) entry which is preliminary data.</text>
</comment>
<name>A0A124GPQ9_PENFR</name>
<gene>
    <name evidence="1" type="ORF">ACN42_g11493</name>
</gene>
<dbReference type="AlphaFoldDB" id="A0A124GPQ9"/>
<dbReference type="EMBL" id="LLXE01000659">
    <property type="protein sequence ID" value="KUM55747.1"/>
    <property type="molecule type" value="Genomic_DNA"/>
</dbReference>
<evidence type="ECO:0000313" key="2">
    <source>
        <dbReference type="Proteomes" id="UP000055045"/>
    </source>
</evidence>